<keyword evidence="9" id="KW-0653">Protein transport</keyword>
<name>A0A6P8YTE0_THRPL</name>
<evidence type="ECO:0000256" key="7">
    <source>
        <dbReference type="ARBA" id="ARBA00022801"/>
    </source>
</evidence>
<proteinExistence type="inferred from homology"/>
<dbReference type="InterPro" id="IPR027417">
    <property type="entry name" value="P-loop_NTPase"/>
</dbReference>
<evidence type="ECO:0000256" key="14">
    <source>
        <dbReference type="SAM" id="MobiDB-lite"/>
    </source>
</evidence>
<dbReference type="SMART" id="SM00175">
    <property type="entry name" value="RAB"/>
    <property type="match status" value="1"/>
</dbReference>
<keyword evidence="4" id="KW-0813">Transport</keyword>
<evidence type="ECO:0000313" key="15">
    <source>
        <dbReference type="Proteomes" id="UP000515158"/>
    </source>
</evidence>
<protein>
    <recommendedName>
        <fullName evidence="3">small monomeric GTPase</fullName>
        <ecNumber evidence="3">3.6.5.2</ecNumber>
    </recommendedName>
</protein>
<dbReference type="KEGG" id="tpal:117646467"/>
<dbReference type="SUPFAM" id="SSF52540">
    <property type="entry name" value="P-loop containing nucleoside triphosphate hydrolases"/>
    <property type="match status" value="1"/>
</dbReference>
<dbReference type="PROSITE" id="PS51419">
    <property type="entry name" value="RAB"/>
    <property type="match status" value="1"/>
</dbReference>
<dbReference type="InterPro" id="IPR005225">
    <property type="entry name" value="Small_GTP-bd"/>
</dbReference>
<evidence type="ECO:0000256" key="9">
    <source>
        <dbReference type="ARBA" id="ARBA00022927"/>
    </source>
</evidence>
<evidence type="ECO:0000256" key="13">
    <source>
        <dbReference type="ARBA" id="ARBA00047660"/>
    </source>
</evidence>
<keyword evidence="12" id="KW-0636">Prenylation</keyword>
<keyword evidence="11" id="KW-0449">Lipoprotein</keyword>
<dbReference type="Pfam" id="PF00071">
    <property type="entry name" value="Ras"/>
    <property type="match status" value="1"/>
</dbReference>
<dbReference type="Proteomes" id="UP000515158">
    <property type="component" value="Unplaced"/>
</dbReference>
<dbReference type="GO" id="GO:0046872">
    <property type="term" value="F:metal ion binding"/>
    <property type="evidence" value="ECO:0007669"/>
    <property type="project" value="UniProtKB-KW"/>
</dbReference>
<comment type="similarity">
    <text evidence="2">Belongs to the small GTPase superfamily. Rab family.</text>
</comment>
<evidence type="ECO:0000256" key="10">
    <source>
        <dbReference type="ARBA" id="ARBA00023134"/>
    </source>
</evidence>
<evidence type="ECO:0000313" key="16">
    <source>
        <dbReference type="RefSeq" id="XP_034243308.1"/>
    </source>
</evidence>
<dbReference type="SMART" id="SM00176">
    <property type="entry name" value="RAN"/>
    <property type="match status" value="1"/>
</dbReference>
<evidence type="ECO:0000256" key="3">
    <source>
        <dbReference type="ARBA" id="ARBA00011984"/>
    </source>
</evidence>
<dbReference type="OrthoDB" id="9989112at2759"/>
<dbReference type="PROSITE" id="PS51421">
    <property type="entry name" value="RAS"/>
    <property type="match status" value="1"/>
</dbReference>
<feature type="compositionally biased region" description="Low complexity" evidence="14">
    <location>
        <begin position="138"/>
        <end position="152"/>
    </location>
</feature>
<evidence type="ECO:0000256" key="2">
    <source>
        <dbReference type="ARBA" id="ARBA00006270"/>
    </source>
</evidence>
<dbReference type="GO" id="GO:0015031">
    <property type="term" value="P:protein transport"/>
    <property type="evidence" value="ECO:0007669"/>
    <property type="project" value="UniProtKB-KW"/>
</dbReference>
<dbReference type="InterPro" id="IPR001806">
    <property type="entry name" value="Small_GTPase"/>
</dbReference>
<keyword evidence="8" id="KW-0460">Magnesium</keyword>
<feature type="region of interest" description="Disordered" evidence="14">
    <location>
        <begin position="1"/>
        <end position="152"/>
    </location>
</feature>
<keyword evidence="6" id="KW-0547">Nucleotide-binding</keyword>
<evidence type="ECO:0000256" key="8">
    <source>
        <dbReference type="ARBA" id="ARBA00022842"/>
    </source>
</evidence>
<dbReference type="PANTHER" id="PTHR47978">
    <property type="match status" value="1"/>
</dbReference>
<keyword evidence="7" id="KW-0378">Hydrolase</keyword>
<dbReference type="CTD" id="25837"/>
<dbReference type="AlphaFoldDB" id="A0A6P8YTE0"/>
<keyword evidence="10" id="KW-0342">GTP-binding</keyword>
<dbReference type="NCBIfam" id="TIGR00231">
    <property type="entry name" value="small_GTP"/>
    <property type="match status" value="1"/>
</dbReference>
<evidence type="ECO:0000256" key="4">
    <source>
        <dbReference type="ARBA" id="ARBA00022448"/>
    </source>
</evidence>
<comment type="cofactor">
    <cofactor evidence="1">
        <name>Mg(2+)</name>
        <dbReference type="ChEBI" id="CHEBI:18420"/>
    </cofactor>
</comment>
<dbReference type="FunCoup" id="A0A6P8YTE0">
    <property type="interactions" value="208"/>
</dbReference>
<evidence type="ECO:0000256" key="1">
    <source>
        <dbReference type="ARBA" id="ARBA00001946"/>
    </source>
</evidence>
<feature type="compositionally biased region" description="Low complexity" evidence="14">
    <location>
        <begin position="10"/>
        <end position="28"/>
    </location>
</feature>
<dbReference type="SMART" id="SM00173">
    <property type="entry name" value="RAS"/>
    <property type="match status" value="1"/>
</dbReference>
<evidence type="ECO:0000256" key="12">
    <source>
        <dbReference type="ARBA" id="ARBA00023289"/>
    </source>
</evidence>
<dbReference type="InParanoid" id="A0A6P8YTE0"/>
<keyword evidence="15" id="KW-1185">Reference proteome</keyword>
<dbReference type="SMART" id="SM00177">
    <property type="entry name" value="ARF"/>
    <property type="match status" value="1"/>
</dbReference>
<keyword evidence="5" id="KW-0479">Metal-binding</keyword>
<dbReference type="GO" id="GO:0003925">
    <property type="term" value="F:G protein activity"/>
    <property type="evidence" value="ECO:0007669"/>
    <property type="project" value="UniProtKB-EC"/>
</dbReference>
<dbReference type="RefSeq" id="XP_034243308.1">
    <property type="nucleotide sequence ID" value="XM_034387417.1"/>
</dbReference>
<evidence type="ECO:0000256" key="5">
    <source>
        <dbReference type="ARBA" id="ARBA00022723"/>
    </source>
</evidence>
<sequence length="356" mass="39324">MDHDKQQHGANNNNATNNNNSVSSEPPSLRAVRPAWSMHPHIQRTPSMKRRQQQQQQQQQQLEQQQRVDAVIQALPQPPVPAAPPSPRLVGVTQSPPRSASSTSSASQVFFPPTPAAATTATTSPAESTRGSPRHSPAHAQGQAGQAGQVSRGSSEDYDLVCKVMLLGDSGVGKTCLLVRFQNGFFLSGNFISTVGVDFRNKLVTVDSVKVKLQIWDTAGQERFRSVTHAYYRDAHALLLLYDVTNKTSFDNIRAWLGEIREYAQDDVVIMLLGNKADCSERVVRREDGERLAREYSVAFMETSAKTGLNVEVAFMAVARELKSRKSGNPDDNRFNVRDFVREHQAQRPSCPPCST</sequence>
<dbReference type="Gene3D" id="3.40.50.300">
    <property type="entry name" value="P-loop containing nucleotide triphosphate hydrolases"/>
    <property type="match status" value="1"/>
</dbReference>
<comment type="catalytic activity">
    <reaction evidence="13">
        <text>GTP + H2O = GDP + phosphate + H(+)</text>
        <dbReference type="Rhea" id="RHEA:19669"/>
        <dbReference type="ChEBI" id="CHEBI:15377"/>
        <dbReference type="ChEBI" id="CHEBI:15378"/>
        <dbReference type="ChEBI" id="CHEBI:37565"/>
        <dbReference type="ChEBI" id="CHEBI:43474"/>
        <dbReference type="ChEBI" id="CHEBI:58189"/>
        <dbReference type="EC" id="3.6.5.2"/>
    </reaction>
    <physiologicalReaction direction="left-to-right" evidence="13">
        <dbReference type="Rhea" id="RHEA:19670"/>
    </physiologicalReaction>
</comment>
<reference evidence="16" key="1">
    <citation type="submission" date="2025-08" db="UniProtKB">
        <authorList>
            <consortium name="RefSeq"/>
        </authorList>
    </citation>
    <scope>IDENTIFICATION</scope>
    <source>
        <tissue evidence="16">Total insect</tissue>
    </source>
</reference>
<dbReference type="GeneID" id="117646467"/>
<dbReference type="FunFam" id="3.40.50.300:FF:000459">
    <property type="entry name" value="ras-related protein Rab-37 isoform X1"/>
    <property type="match status" value="1"/>
</dbReference>
<feature type="compositionally biased region" description="Low complexity" evidence="14">
    <location>
        <begin position="93"/>
        <end position="108"/>
    </location>
</feature>
<dbReference type="PROSITE" id="PS51420">
    <property type="entry name" value="RHO"/>
    <property type="match status" value="1"/>
</dbReference>
<evidence type="ECO:0000256" key="11">
    <source>
        <dbReference type="ARBA" id="ARBA00023288"/>
    </source>
</evidence>
<accession>A0A6P8YTE0</accession>
<dbReference type="EC" id="3.6.5.2" evidence="3"/>
<evidence type="ECO:0000256" key="6">
    <source>
        <dbReference type="ARBA" id="ARBA00022741"/>
    </source>
</evidence>
<gene>
    <name evidence="16" type="primary">LOC117646467</name>
</gene>
<organism evidence="16">
    <name type="scientific">Thrips palmi</name>
    <name type="common">Melon thrips</name>
    <dbReference type="NCBI Taxonomy" id="161013"/>
    <lineage>
        <taxon>Eukaryota</taxon>
        <taxon>Metazoa</taxon>
        <taxon>Ecdysozoa</taxon>
        <taxon>Arthropoda</taxon>
        <taxon>Hexapoda</taxon>
        <taxon>Insecta</taxon>
        <taxon>Pterygota</taxon>
        <taxon>Neoptera</taxon>
        <taxon>Paraneoptera</taxon>
        <taxon>Thysanoptera</taxon>
        <taxon>Terebrantia</taxon>
        <taxon>Thripoidea</taxon>
        <taxon>Thripidae</taxon>
        <taxon>Thrips</taxon>
    </lineage>
</organism>
<dbReference type="GO" id="GO:0005525">
    <property type="term" value="F:GTP binding"/>
    <property type="evidence" value="ECO:0007669"/>
    <property type="project" value="UniProtKB-KW"/>
</dbReference>
<feature type="compositionally biased region" description="Low complexity" evidence="14">
    <location>
        <begin position="116"/>
        <end position="126"/>
    </location>
</feature>
<dbReference type="PRINTS" id="PR00449">
    <property type="entry name" value="RASTRNSFRMNG"/>
</dbReference>
<feature type="compositionally biased region" description="Low complexity" evidence="14">
    <location>
        <begin position="53"/>
        <end position="75"/>
    </location>
</feature>
<dbReference type="SMART" id="SM00174">
    <property type="entry name" value="RHO"/>
    <property type="match status" value="1"/>
</dbReference>
<dbReference type="CDD" id="cd04112">
    <property type="entry name" value="Rab26"/>
    <property type="match status" value="1"/>
</dbReference>
<feature type="compositionally biased region" description="Pro residues" evidence="14">
    <location>
        <begin position="76"/>
        <end position="87"/>
    </location>
</feature>